<evidence type="ECO:0000313" key="1">
    <source>
        <dbReference type="EMBL" id="GFY81131.1"/>
    </source>
</evidence>
<evidence type="ECO:0000313" key="2">
    <source>
        <dbReference type="Proteomes" id="UP000585474"/>
    </source>
</evidence>
<dbReference type="Proteomes" id="UP000585474">
    <property type="component" value="Unassembled WGS sequence"/>
</dbReference>
<name>A0A7J0E3P0_9ERIC</name>
<organism evidence="1 2">
    <name type="scientific">Actinidia rufa</name>
    <dbReference type="NCBI Taxonomy" id="165716"/>
    <lineage>
        <taxon>Eukaryota</taxon>
        <taxon>Viridiplantae</taxon>
        <taxon>Streptophyta</taxon>
        <taxon>Embryophyta</taxon>
        <taxon>Tracheophyta</taxon>
        <taxon>Spermatophyta</taxon>
        <taxon>Magnoliopsida</taxon>
        <taxon>eudicotyledons</taxon>
        <taxon>Gunneridae</taxon>
        <taxon>Pentapetalae</taxon>
        <taxon>asterids</taxon>
        <taxon>Ericales</taxon>
        <taxon>Actinidiaceae</taxon>
        <taxon>Actinidia</taxon>
    </lineage>
</organism>
<keyword evidence="2" id="KW-1185">Reference proteome</keyword>
<reference evidence="1 2" key="1">
    <citation type="submission" date="2019-07" db="EMBL/GenBank/DDBJ databases">
        <title>De Novo Assembly of kiwifruit Actinidia rufa.</title>
        <authorList>
            <person name="Sugita-Konishi S."/>
            <person name="Sato K."/>
            <person name="Mori E."/>
            <person name="Abe Y."/>
            <person name="Kisaki G."/>
            <person name="Hamano K."/>
            <person name="Suezawa K."/>
            <person name="Otani M."/>
            <person name="Fukuda T."/>
            <person name="Manabe T."/>
            <person name="Gomi K."/>
            <person name="Tabuchi M."/>
            <person name="Akimitsu K."/>
            <person name="Kataoka I."/>
        </authorList>
    </citation>
    <scope>NUCLEOTIDE SEQUENCE [LARGE SCALE GENOMIC DNA]</scope>
    <source>
        <strain evidence="2">cv. Fuchu</strain>
    </source>
</reference>
<gene>
    <name evidence="1" type="ORF">Acr_01g0009400</name>
</gene>
<sequence>MWLLKLREGAKGFIWWSKVGLWWFVLRWPRKPLPAPLARLTSLVVKGEEVNQGEVPVLDLIAVAPASVVVAPIFVVSSNSEAVDLAFPFVLAAIGDEVDHSFIEGGGVESSSEVDMAPKPKNLATALATKKSKAVAAPTIQDPPPGSVGTLSPTEALKLWNPEFAATELERIQKVMANRDCIFKYSSELKKVQRKANSLATDRKTATEKLATAKKYRATSDNVVARFLIEVDAALDKMNEALHGLTKLQKVATSPVYQMIFDRGYNRARDYYTRQVAELCPIVL</sequence>
<comment type="caution">
    <text evidence="1">The sequence shown here is derived from an EMBL/GenBank/DDBJ whole genome shotgun (WGS) entry which is preliminary data.</text>
</comment>
<dbReference type="EMBL" id="BJWL01000001">
    <property type="protein sequence ID" value="GFY81131.1"/>
    <property type="molecule type" value="Genomic_DNA"/>
</dbReference>
<dbReference type="AlphaFoldDB" id="A0A7J0E3P0"/>
<proteinExistence type="predicted"/>
<protein>
    <submittedName>
        <fullName evidence="1">Uncharacterized protein</fullName>
    </submittedName>
</protein>
<accession>A0A7J0E3P0</accession>